<dbReference type="EMBL" id="AP022870">
    <property type="protein sequence ID" value="BCB81279.1"/>
    <property type="molecule type" value="Genomic_DNA"/>
</dbReference>
<keyword evidence="2" id="KW-1185">Reference proteome</keyword>
<gene>
    <name evidence="1" type="ORF">Pflav_076890</name>
</gene>
<sequence length="144" mass="16629">MLILLDEDVPHQVIDVLQHVLRQHQVDHIHGIGWSKKKDHFVYKDAKQAGYDVIVTNDDHQMSDPDECRDVRKSGLHRVSYKHRGKGLPGLALATASIIAAMPDIIVELEKTEGQRLVEITQIDARHRRYTITDPNRNPPKYWR</sequence>
<dbReference type="Proteomes" id="UP000502508">
    <property type="component" value="Chromosome"/>
</dbReference>
<name>A0A6F8Y5H3_9ACTN</name>
<evidence type="ECO:0000313" key="2">
    <source>
        <dbReference type="Proteomes" id="UP000502508"/>
    </source>
</evidence>
<dbReference type="KEGG" id="pfla:Pflav_076890"/>
<protein>
    <submittedName>
        <fullName evidence="1">Uncharacterized protein</fullName>
    </submittedName>
</protein>
<proteinExistence type="predicted"/>
<dbReference type="RefSeq" id="WP_173041186.1">
    <property type="nucleotide sequence ID" value="NZ_AP022870.1"/>
</dbReference>
<evidence type="ECO:0000313" key="1">
    <source>
        <dbReference type="EMBL" id="BCB81279.1"/>
    </source>
</evidence>
<accession>A0A6F8Y5H3</accession>
<reference evidence="1 2" key="1">
    <citation type="submission" date="2020-03" db="EMBL/GenBank/DDBJ databases">
        <title>Whole genome shotgun sequence of Phytohabitans flavus NBRC 107702.</title>
        <authorList>
            <person name="Komaki H."/>
            <person name="Tamura T."/>
        </authorList>
    </citation>
    <scope>NUCLEOTIDE SEQUENCE [LARGE SCALE GENOMIC DNA]</scope>
    <source>
        <strain evidence="1 2">NBRC 107702</strain>
    </source>
</reference>
<dbReference type="AlphaFoldDB" id="A0A6F8Y5H3"/>
<organism evidence="1 2">
    <name type="scientific">Phytohabitans flavus</name>
    <dbReference type="NCBI Taxonomy" id="1076124"/>
    <lineage>
        <taxon>Bacteria</taxon>
        <taxon>Bacillati</taxon>
        <taxon>Actinomycetota</taxon>
        <taxon>Actinomycetes</taxon>
        <taxon>Micromonosporales</taxon>
        <taxon>Micromonosporaceae</taxon>
    </lineage>
</organism>
<reference evidence="1 2" key="2">
    <citation type="submission" date="2020-03" db="EMBL/GenBank/DDBJ databases">
        <authorList>
            <person name="Ichikawa N."/>
            <person name="Kimura A."/>
            <person name="Kitahashi Y."/>
            <person name="Uohara A."/>
        </authorList>
    </citation>
    <scope>NUCLEOTIDE SEQUENCE [LARGE SCALE GENOMIC DNA]</scope>
    <source>
        <strain evidence="1 2">NBRC 107702</strain>
    </source>
</reference>